<evidence type="ECO:0000256" key="1">
    <source>
        <dbReference type="SAM" id="MobiDB-lite"/>
    </source>
</evidence>
<proteinExistence type="predicted"/>
<dbReference type="AlphaFoldDB" id="R0LL04"/>
<protein>
    <submittedName>
        <fullName evidence="2">Uncharacterized protein</fullName>
    </submittedName>
</protein>
<dbReference type="Proteomes" id="UP000296049">
    <property type="component" value="Unassembled WGS sequence"/>
</dbReference>
<gene>
    <name evidence="2" type="ORF">Anapl_02390</name>
</gene>
<keyword evidence="3" id="KW-1185">Reference proteome</keyword>
<accession>R0LL04</accession>
<dbReference type="EMBL" id="KB742969">
    <property type="protein sequence ID" value="EOB02360.1"/>
    <property type="molecule type" value="Genomic_DNA"/>
</dbReference>
<reference evidence="3" key="1">
    <citation type="journal article" date="2013" name="Nat. Genet.">
        <title>The duck genome and transcriptome provide insight into an avian influenza virus reservoir species.</title>
        <authorList>
            <person name="Huang Y."/>
            <person name="Li Y."/>
            <person name="Burt D.W."/>
            <person name="Chen H."/>
            <person name="Zhang Y."/>
            <person name="Qian W."/>
            <person name="Kim H."/>
            <person name="Gan S."/>
            <person name="Zhao Y."/>
            <person name="Li J."/>
            <person name="Yi K."/>
            <person name="Feng H."/>
            <person name="Zhu P."/>
            <person name="Li B."/>
            <person name="Liu Q."/>
            <person name="Fairley S."/>
            <person name="Magor K.E."/>
            <person name="Du Z."/>
            <person name="Hu X."/>
            <person name="Goodman L."/>
            <person name="Tafer H."/>
            <person name="Vignal A."/>
            <person name="Lee T."/>
            <person name="Kim K.W."/>
            <person name="Sheng Z."/>
            <person name="An Y."/>
            <person name="Searle S."/>
            <person name="Herrero J."/>
            <person name="Groenen M.A."/>
            <person name="Crooijmans R.P."/>
            <person name="Faraut T."/>
            <person name="Cai Q."/>
            <person name="Webster R.G."/>
            <person name="Aldridge J.R."/>
            <person name="Warren W.C."/>
            <person name="Bartschat S."/>
            <person name="Kehr S."/>
            <person name="Marz M."/>
            <person name="Stadler P.F."/>
            <person name="Smith J."/>
            <person name="Kraus R.H."/>
            <person name="Zhao Y."/>
            <person name="Ren L."/>
            <person name="Fei J."/>
            <person name="Morisson M."/>
            <person name="Kaiser P."/>
            <person name="Griffin D.K."/>
            <person name="Rao M."/>
            <person name="Pitel F."/>
            <person name="Wang J."/>
            <person name="Li N."/>
        </authorList>
    </citation>
    <scope>NUCLEOTIDE SEQUENCE [LARGE SCALE GENOMIC DNA]</scope>
</reference>
<evidence type="ECO:0000313" key="3">
    <source>
        <dbReference type="Proteomes" id="UP000296049"/>
    </source>
</evidence>
<evidence type="ECO:0000313" key="2">
    <source>
        <dbReference type="EMBL" id="EOB02360.1"/>
    </source>
</evidence>
<sequence>MYILNLAKEQQSRGTARVLQREAAPGWPPPAKPKPRCGAGSPRVLGQCHATAPPLSTARDAQLAASAICEGMKGDTPAQNHSPIPWDLLQGITHAMEQAMVTVNQHGRVLEMRRRKELCGIICCTQRMQDKQSRLAMLGFALQLRKKKAEEKPLGYEGLIDIGTGVYLQSLPFIPVPVMYRSALYAAIQADLWISARGKDPRRAGDTWLPHIHHCAKHQEIPGEDFSGYRHFPEVIPEAVSKQWHTFLGKAEHKHLVHTGTAGSHRRACCCGGGQRSLQTLHPAARRHQNRTTEDGTAKKQTFRLRASLWLDSRELDSCSLWEKLMIAFGKLSALTPSITNPQLNEPERNARC</sequence>
<feature type="region of interest" description="Disordered" evidence="1">
    <location>
        <begin position="21"/>
        <end position="42"/>
    </location>
</feature>
<organism evidence="2 3">
    <name type="scientific">Anas platyrhynchos</name>
    <name type="common">Mallard</name>
    <name type="synonym">Anas boschas</name>
    <dbReference type="NCBI Taxonomy" id="8839"/>
    <lineage>
        <taxon>Eukaryota</taxon>
        <taxon>Metazoa</taxon>
        <taxon>Chordata</taxon>
        <taxon>Craniata</taxon>
        <taxon>Vertebrata</taxon>
        <taxon>Euteleostomi</taxon>
        <taxon>Archelosauria</taxon>
        <taxon>Archosauria</taxon>
        <taxon>Dinosauria</taxon>
        <taxon>Saurischia</taxon>
        <taxon>Theropoda</taxon>
        <taxon>Coelurosauria</taxon>
        <taxon>Aves</taxon>
        <taxon>Neognathae</taxon>
        <taxon>Galloanserae</taxon>
        <taxon>Anseriformes</taxon>
        <taxon>Anatidae</taxon>
        <taxon>Anatinae</taxon>
        <taxon>Anas</taxon>
    </lineage>
</organism>
<name>R0LL04_ANAPL</name>